<keyword evidence="3" id="KW-1185">Reference proteome</keyword>
<keyword evidence="1" id="KW-1133">Transmembrane helix</keyword>
<feature type="transmembrane region" description="Helical" evidence="1">
    <location>
        <begin position="373"/>
        <end position="392"/>
    </location>
</feature>
<sequence>MTSVVPFPWTPRQPRVSWNIISVTISLGLGLNIVLTPLKAYLCESFPWQISSTGFPPAFPTWRDTENYLVEQYRRQYNTSMFARGGFYHHDVLNSTYVHRVALSRLNASTPCYEILAHLHGGISYPRETQATMCSFMSTVNVSTNTSCFETRIFTVTIGTACIWITNGDDITILATNTSDNLTYYIAYKLRTTVVFMTVKLLYRLALTSYLAVHMWTRYYRHYITLARQCVKLPNTQRCVIVLGDPTSMFLLHPFVSLCLALDVWLSIGAVSVEMLAVLQVRDRWQFFLACVYLSRTVWFCYLALACTSAVLKWGHWAHRFTPLDPTLVAIAAAFIAGPLTYIQGRSNLIAMYLWVFNVVATDTHSTEGVFAVLLYTITIGLFPVQFGFVHYKWLRRQQRMATEFASFAYNDWKHRATLSLEAYLFGFGHAQCRRGGSMYSVFAQNPELKRSPCISQRGADCFVICYGARNVAHECIRLTLLSVFDGDQKAVKVVAHESGAVFGALELASSATGTIRCILHKPVNCDAVWIE</sequence>
<feature type="transmembrane region" description="Helical" evidence="1">
    <location>
        <begin position="20"/>
        <end position="42"/>
    </location>
</feature>
<comment type="caution">
    <text evidence="2">The sequence shown here is derived from an EMBL/GenBank/DDBJ whole genome shotgun (WGS) entry which is preliminary data.</text>
</comment>
<feature type="transmembrane region" description="Helical" evidence="1">
    <location>
        <begin position="255"/>
        <end position="279"/>
    </location>
</feature>
<keyword evidence="1" id="KW-0812">Transmembrane</keyword>
<protein>
    <recommendedName>
        <fullName evidence="4">Transmembrane protein</fullName>
    </recommendedName>
</protein>
<evidence type="ECO:0000313" key="2">
    <source>
        <dbReference type="EMBL" id="OQS01210.1"/>
    </source>
</evidence>
<gene>
    <name evidence="2" type="ORF">ACHHYP_01756</name>
</gene>
<dbReference type="OrthoDB" id="78897at2759"/>
<reference evidence="2 3" key="1">
    <citation type="journal article" date="2014" name="Genome Biol. Evol.">
        <title>The secreted proteins of Achlya hypogyna and Thraustotheca clavata identify the ancestral oomycete secretome and reveal gene acquisitions by horizontal gene transfer.</title>
        <authorList>
            <person name="Misner I."/>
            <person name="Blouin N."/>
            <person name="Leonard G."/>
            <person name="Richards T.A."/>
            <person name="Lane C.E."/>
        </authorList>
    </citation>
    <scope>NUCLEOTIDE SEQUENCE [LARGE SCALE GENOMIC DNA]</scope>
    <source>
        <strain evidence="2 3">ATCC 48635</strain>
    </source>
</reference>
<dbReference type="AlphaFoldDB" id="A0A1V9ZTV3"/>
<feature type="transmembrane region" description="Helical" evidence="1">
    <location>
        <begin position="194"/>
        <end position="213"/>
    </location>
</feature>
<dbReference type="EMBL" id="JNBR01000013">
    <property type="protein sequence ID" value="OQS01210.1"/>
    <property type="molecule type" value="Genomic_DNA"/>
</dbReference>
<accession>A0A1V9ZTV3</accession>
<evidence type="ECO:0000313" key="3">
    <source>
        <dbReference type="Proteomes" id="UP000243579"/>
    </source>
</evidence>
<evidence type="ECO:0008006" key="4">
    <source>
        <dbReference type="Google" id="ProtNLM"/>
    </source>
</evidence>
<feature type="transmembrane region" description="Helical" evidence="1">
    <location>
        <begin position="291"/>
        <end position="312"/>
    </location>
</feature>
<keyword evidence="1" id="KW-0472">Membrane</keyword>
<dbReference type="Proteomes" id="UP000243579">
    <property type="component" value="Unassembled WGS sequence"/>
</dbReference>
<feature type="transmembrane region" description="Helical" evidence="1">
    <location>
        <begin position="324"/>
        <end position="343"/>
    </location>
</feature>
<name>A0A1V9ZTV3_ACHHY</name>
<evidence type="ECO:0000256" key="1">
    <source>
        <dbReference type="SAM" id="Phobius"/>
    </source>
</evidence>
<organism evidence="2 3">
    <name type="scientific">Achlya hypogyna</name>
    <name type="common">Oomycete</name>
    <name type="synonym">Protoachlya hypogyna</name>
    <dbReference type="NCBI Taxonomy" id="1202772"/>
    <lineage>
        <taxon>Eukaryota</taxon>
        <taxon>Sar</taxon>
        <taxon>Stramenopiles</taxon>
        <taxon>Oomycota</taxon>
        <taxon>Saprolegniomycetes</taxon>
        <taxon>Saprolegniales</taxon>
        <taxon>Achlyaceae</taxon>
        <taxon>Achlya</taxon>
    </lineage>
</organism>
<proteinExistence type="predicted"/>